<sequence length="110" mass="11990">MVLELLIIGCVVYHYHQKHKVEKQARAAALASGIPPQFINKDGSISRTYQGQRVAPPPYLAPGGALPPSYVDRDVKVQSHVAGPVLVDGQGGLPRYTDVPQYTARDEKAR</sequence>
<keyword evidence="3" id="KW-1185">Reference proteome</keyword>
<evidence type="ECO:0000313" key="3">
    <source>
        <dbReference type="Proteomes" id="UP001316803"/>
    </source>
</evidence>
<gene>
    <name evidence="2" type="ORF">OHC33_001650</name>
</gene>
<evidence type="ECO:0000256" key="1">
    <source>
        <dbReference type="SAM" id="MobiDB-lite"/>
    </source>
</evidence>
<feature type="region of interest" description="Disordered" evidence="1">
    <location>
        <begin position="90"/>
        <end position="110"/>
    </location>
</feature>
<comment type="caution">
    <text evidence="2">The sequence shown here is derived from an EMBL/GenBank/DDBJ whole genome shotgun (WGS) entry which is preliminary data.</text>
</comment>
<evidence type="ECO:0000313" key="2">
    <source>
        <dbReference type="EMBL" id="KAK5957278.1"/>
    </source>
</evidence>
<proteinExistence type="predicted"/>
<dbReference type="Proteomes" id="UP001316803">
    <property type="component" value="Unassembled WGS sequence"/>
</dbReference>
<name>A0AAN8ERK6_9EURO</name>
<dbReference type="EMBL" id="JAKLMC020000003">
    <property type="protein sequence ID" value="KAK5957278.1"/>
    <property type="molecule type" value="Genomic_DNA"/>
</dbReference>
<organism evidence="2 3">
    <name type="scientific">Knufia fluminis</name>
    <dbReference type="NCBI Taxonomy" id="191047"/>
    <lineage>
        <taxon>Eukaryota</taxon>
        <taxon>Fungi</taxon>
        <taxon>Dikarya</taxon>
        <taxon>Ascomycota</taxon>
        <taxon>Pezizomycotina</taxon>
        <taxon>Eurotiomycetes</taxon>
        <taxon>Chaetothyriomycetidae</taxon>
        <taxon>Chaetothyriales</taxon>
        <taxon>Trichomeriaceae</taxon>
        <taxon>Knufia</taxon>
    </lineage>
</organism>
<reference evidence="2 3" key="1">
    <citation type="submission" date="2022-12" db="EMBL/GenBank/DDBJ databases">
        <title>Genomic features and morphological characterization of a novel Knufia sp. strain isolated from spacecraft assembly facility.</title>
        <authorList>
            <person name="Teixeira M."/>
            <person name="Chander A.M."/>
            <person name="Stajich J.E."/>
            <person name="Venkateswaran K."/>
        </authorList>
    </citation>
    <scope>NUCLEOTIDE SEQUENCE [LARGE SCALE GENOMIC DNA]</scope>
    <source>
        <strain evidence="2 3">FJI-L2-BK-P2</strain>
    </source>
</reference>
<dbReference type="AlphaFoldDB" id="A0AAN8ERK6"/>
<accession>A0AAN8ERK6</accession>
<protein>
    <submittedName>
        <fullName evidence="2">Uncharacterized protein</fullName>
    </submittedName>
</protein>